<organism evidence="1 2">
    <name type="scientific">Alkaliphilus peptidifermentans DSM 18978</name>
    <dbReference type="NCBI Taxonomy" id="1120976"/>
    <lineage>
        <taxon>Bacteria</taxon>
        <taxon>Bacillati</taxon>
        <taxon>Bacillota</taxon>
        <taxon>Clostridia</taxon>
        <taxon>Peptostreptococcales</taxon>
        <taxon>Natronincolaceae</taxon>
        <taxon>Alkaliphilus</taxon>
    </lineage>
</organism>
<keyword evidence="2" id="KW-1185">Reference proteome</keyword>
<sequence length="82" mass="9542">MELKTLLDLKLNNYETHIQSGGGSGPMKPGNRLILVTVLIPTVRILGDVRGFYEYSPLSCRRRIFYFRILLKHQIILKIKER</sequence>
<evidence type="ECO:0000313" key="1">
    <source>
        <dbReference type="EMBL" id="SCY90592.1"/>
    </source>
</evidence>
<dbReference type="EMBL" id="FMUS01000021">
    <property type="protein sequence ID" value="SCY90592.1"/>
    <property type="molecule type" value="Genomic_DNA"/>
</dbReference>
<dbReference type="STRING" id="1120976.SAMN03080606_02973"/>
<dbReference type="Proteomes" id="UP000198636">
    <property type="component" value="Unassembled WGS sequence"/>
</dbReference>
<dbReference type="AlphaFoldDB" id="A0A1G5JQ94"/>
<reference evidence="1 2" key="1">
    <citation type="submission" date="2016-10" db="EMBL/GenBank/DDBJ databases">
        <authorList>
            <person name="de Groot N.N."/>
        </authorList>
    </citation>
    <scope>NUCLEOTIDE SEQUENCE [LARGE SCALE GENOMIC DNA]</scope>
    <source>
        <strain evidence="1 2">DSM 18978</strain>
    </source>
</reference>
<name>A0A1G5JQ94_9FIRM</name>
<evidence type="ECO:0000313" key="2">
    <source>
        <dbReference type="Proteomes" id="UP000198636"/>
    </source>
</evidence>
<protein>
    <submittedName>
        <fullName evidence="1">Uncharacterized protein</fullName>
    </submittedName>
</protein>
<proteinExistence type="predicted"/>
<accession>A0A1G5JQ94</accession>
<gene>
    <name evidence="1" type="ORF">SAMN03080606_02973</name>
</gene>